<gene>
    <name evidence="8" type="ORF">AB7878_11575</name>
</gene>
<organism evidence="8 9">
    <name type="scientific">Rhodanobacter humi</name>
    <dbReference type="NCBI Taxonomy" id="1888173"/>
    <lineage>
        <taxon>Bacteria</taxon>
        <taxon>Pseudomonadati</taxon>
        <taxon>Pseudomonadota</taxon>
        <taxon>Gammaproteobacteria</taxon>
        <taxon>Lysobacterales</taxon>
        <taxon>Rhodanobacteraceae</taxon>
        <taxon>Rhodanobacter</taxon>
    </lineage>
</organism>
<keyword evidence="3 5" id="KW-1005">Bacterial flagellum biogenesis</keyword>
<evidence type="ECO:0000256" key="1">
    <source>
        <dbReference type="ARBA" id="ARBA00010577"/>
    </source>
</evidence>
<comment type="similarity">
    <text evidence="1 5">Belongs to the FlgD family.</text>
</comment>
<protein>
    <recommendedName>
        <fullName evidence="2 5">Basal-body rod modification protein FlgD</fullName>
    </recommendedName>
</protein>
<evidence type="ECO:0000313" key="8">
    <source>
        <dbReference type="EMBL" id="MEY2183054.1"/>
    </source>
</evidence>
<dbReference type="InterPro" id="IPR025965">
    <property type="entry name" value="FlgD/Vpr_Ig-like"/>
</dbReference>
<keyword evidence="8" id="KW-0966">Cell projection</keyword>
<reference evidence="8 9" key="1">
    <citation type="submission" date="2024-07" db="EMBL/GenBank/DDBJ databases">
        <title>Molecular mechanisms and environmental adaptations of flagellar loss and biofilm growth of Rhodanobacter under environmental stress.</title>
        <authorList>
            <person name="Chen M."/>
        </authorList>
    </citation>
    <scope>NUCLEOTIDE SEQUENCE [LARGE SCALE GENOMIC DNA]</scope>
    <source>
        <strain evidence="8 9">RS22</strain>
    </source>
</reference>
<evidence type="ECO:0000256" key="3">
    <source>
        <dbReference type="ARBA" id="ARBA00022795"/>
    </source>
</evidence>
<dbReference type="InterPro" id="IPR025963">
    <property type="entry name" value="FLgD_Tudor"/>
</dbReference>
<feature type="domain" description="FlgD/Vpr Ig-like" evidence="6">
    <location>
        <begin position="113"/>
        <end position="180"/>
    </location>
</feature>
<dbReference type="Gene3D" id="2.30.30.910">
    <property type="match status" value="1"/>
</dbReference>
<dbReference type="Pfam" id="PF03963">
    <property type="entry name" value="FlgD"/>
    <property type="match status" value="1"/>
</dbReference>
<dbReference type="Gene3D" id="2.60.40.4070">
    <property type="match status" value="1"/>
</dbReference>
<evidence type="ECO:0000313" key="9">
    <source>
        <dbReference type="Proteomes" id="UP001562159"/>
    </source>
</evidence>
<dbReference type="Pfam" id="PF13861">
    <property type="entry name" value="FLgD_tudor"/>
    <property type="match status" value="1"/>
</dbReference>
<keyword evidence="8" id="KW-0969">Cilium</keyword>
<keyword evidence="8" id="KW-0282">Flagellum</keyword>
<proteinExistence type="inferred from homology"/>
<dbReference type="Pfam" id="PF13860">
    <property type="entry name" value="FlgD_ig"/>
    <property type="match status" value="1"/>
</dbReference>
<evidence type="ECO:0000256" key="5">
    <source>
        <dbReference type="RuleBase" id="RU362076"/>
    </source>
</evidence>
<dbReference type="Proteomes" id="UP001562159">
    <property type="component" value="Unassembled WGS sequence"/>
</dbReference>
<evidence type="ECO:0000256" key="4">
    <source>
        <dbReference type="ARBA" id="ARBA00024746"/>
    </source>
</evidence>
<comment type="caution">
    <text evidence="8">The sequence shown here is derived from an EMBL/GenBank/DDBJ whole genome shotgun (WGS) entry which is preliminary data.</text>
</comment>
<evidence type="ECO:0000256" key="2">
    <source>
        <dbReference type="ARBA" id="ARBA00016013"/>
    </source>
</evidence>
<sequence>MTTSVNTTTSAAGTGSAAGAATAALGNSMNQADFLKLLTTQLQSQDPTNPMDNSQFVSQLAQFSQLASMQDLNTSVNSLSGQLTSSLQSSQVLGSVGLVGRHVLVPSANLSYAGSAMDCAVGVTGATANVQVAIKDGAGKVVRTLDLGTQAAGLARFNWDGMDDSGAPVPPGDYSVTAADVGGNALSTYVDGTVSGVGYGGSSVGTYVQVSGVGGVPLSAIAQIN</sequence>
<name>A0ABV4AUI9_9GAMM</name>
<dbReference type="EMBL" id="JBGBPY010000001">
    <property type="protein sequence ID" value="MEY2183054.1"/>
    <property type="molecule type" value="Genomic_DNA"/>
</dbReference>
<dbReference type="InterPro" id="IPR005648">
    <property type="entry name" value="FlgD"/>
</dbReference>
<accession>A0ABV4AUI9</accession>
<keyword evidence="9" id="KW-1185">Reference proteome</keyword>
<evidence type="ECO:0000259" key="6">
    <source>
        <dbReference type="Pfam" id="PF13860"/>
    </source>
</evidence>
<feature type="domain" description="FlgD Tudor-like" evidence="7">
    <location>
        <begin position="90"/>
        <end position="221"/>
    </location>
</feature>
<comment type="function">
    <text evidence="4 5">Required for flagellar hook formation. May act as a scaffolding protein.</text>
</comment>
<evidence type="ECO:0000259" key="7">
    <source>
        <dbReference type="Pfam" id="PF13861"/>
    </source>
</evidence>